<feature type="domain" description="C2H2-type" evidence="3">
    <location>
        <begin position="244"/>
        <end position="274"/>
    </location>
</feature>
<evidence type="ECO:0000259" key="3">
    <source>
        <dbReference type="PROSITE" id="PS50157"/>
    </source>
</evidence>
<gene>
    <name evidence="4" type="ORF">C8A03DRAFT_12635</name>
</gene>
<feature type="region of interest" description="Disordered" evidence="2">
    <location>
        <begin position="21"/>
        <end position="90"/>
    </location>
</feature>
<name>A0AAN7CFE5_9PEZI</name>
<feature type="region of interest" description="Disordered" evidence="2">
    <location>
        <begin position="270"/>
        <end position="291"/>
    </location>
</feature>
<comment type="caution">
    <text evidence="4">The sequence shown here is derived from an EMBL/GenBank/DDBJ whole genome shotgun (WGS) entry which is preliminary data.</text>
</comment>
<keyword evidence="1" id="KW-0862">Zinc</keyword>
<feature type="compositionally biased region" description="Basic and acidic residues" evidence="2">
    <location>
        <begin position="68"/>
        <end position="83"/>
    </location>
</feature>
<feature type="region of interest" description="Disordered" evidence="2">
    <location>
        <begin position="336"/>
        <end position="410"/>
    </location>
</feature>
<feature type="compositionally biased region" description="Polar residues" evidence="2">
    <location>
        <begin position="363"/>
        <end position="373"/>
    </location>
</feature>
<protein>
    <recommendedName>
        <fullName evidence="3">C2H2-type domain-containing protein</fullName>
    </recommendedName>
</protein>
<dbReference type="PROSITE" id="PS00028">
    <property type="entry name" value="ZINC_FINGER_C2H2_1"/>
    <property type="match status" value="1"/>
</dbReference>
<dbReference type="AlphaFoldDB" id="A0AAN7CFE5"/>
<feature type="region of interest" description="Disordered" evidence="2">
    <location>
        <begin position="111"/>
        <end position="231"/>
    </location>
</feature>
<feature type="compositionally biased region" description="Acidic residues" evidence="2">
    <location>
        <begin position="34"/>
        <end position="67"/>
    </location>
</feature>
<sequence length="448" mass="49717">MPYDPYWDLGDEEEVADINSASAASGNRHLSYVEDSDGMGVDEEEERYDSKEEQEDFRESEDMEVDQLDPRGDQHPGDLDAPPKTRLPFPGAAAVGRLSQVEVVLHSSALKDAFSPAGELSDDDEDGTKLVTSDIVPKPRSKRHEESPTKALAVSPPEVQPPVAPTISATVTPQPKKKGRPFGWRKGLGSYSALRAGLPPGSSTPRPKPKKPTSEQKPRRRPGRKPAPTARQLYLKLNPHFISFRCEWEGCPAELQNLETLRKHILIVHGRQSPSSSKAATQTSSETTPNESSLNCKWSTCACPPLLTREAFTAHIEKSHLAPFLWHVGDGPRNSTPSPTFSIHKDNNLAGDGPLPPYLFDSKGNQVTPSIRDQQLENEDDRKKRHARLNRVVQQRDQNAPDEPEYTPEELKGMAEVMSEKRARQKMFRDYADRVCGGGMGEWRGLLA</sequence>
<accession>A0AAN7CFE5</accession>
<proteinExistence type="predicted"/>
<evidence type="ECO:0000256" key="2">
    <source>
        <dbReference type="SAM" id="MobiDB-lite"/>
    </source>
</evidence>
<reference evidence="4" key="2">
    <citation type="submission" date="2023-05" db="EMBL/GenBank/DDBJ databases">
        <authorList>
            <consortium name="Lawrence Berkeley National Laboratory"/>
            <person name="Steindorff A."/>
            <person name="Hensen N."/>
            <person name="Bonometti L."/>
            <person name="Westerberg I."/>
            <person name="Brannstrom I.O."/>
            <person name="Guillou S."/>
            <person name="Cros-Aarteil S."/>
            <person name="Calhoun S."/>
            <person name="Haridas S."/>
            <person name="Kuo A."/>
            <person name="Mondo S."/>
            <person name="Pangilinan J."/>
            <person name="Riley R."/>
            <person name="Labutti K."/>
            <person name="Andreopoulos B."/>
            <person name="Lipzen A."/>
            <person name="Chen C."/>
            <person name="Yanf M."/>
            <person name="Daum C."/>
            <person name="Ng V."/>
            <person name="Clum A."/>
            <person name="Ohm R."/>
            <person name="Martin F."/>
            <person name="Silar P."/>
            <person name="Natvig D."/>
            <person name="Lalanne C."/>
            <person name="Gautier V."/>
            <person name="Ament-Velasquez S.L."/>
            <person name="Kruys A."/>
            <person name="Hutchinson M.I."/>
            <person name="Powell A.J."/>
            <person name="Barry K."/>
            <person name="Miller A.N."/>
            <person name="Grigoriev I.V."/>
            <person name="Debuchy R."/>
            <person name="Gladieux P."/>
            <person name="Thoren M.H."/>
            <person name="Johannesson H."/>
        </authorList>
    </citation>
    <scope>NUCLEOTIDE SEQUENCE</scope>
    <source>
        <strain evidence="4">CBS 532.94</strain>
    </source>
</reference>
<organism evidence="4 5">
    <name type="scientific">Achaetomium macrosporum</name>
    <dbReference type="NCBI Taxonomy" id="79813"/>
    <lineage>
        <taxon>Eukaryota</taxon>
        <taxon>Fungi</taxon>
        <taxon>Dikarya</taxon>
        <taxon>Ascomycota</taxon>
        <taxon>Pezizomycotina</taxon>
        <taxon>Sordariomycetes</taxon>
        <taxon>Sordariomycetidae</taxon>
        <taxon>Sordariales</taxon>
        <taxon>Chaetomiaceae</taxon>
        <taxon>Achaetomium</taxon>
    </lineage>
</organism>
<feature type="compositionally biased region" description="Polar residues" evidence="2">
    <location>
        <begin position="272"/>
        <end position="291"/>
    </location>
</feature>
<evidence type="ECO:0000313" key="4">
    <source>
        <dbReference type="EMBL" id="KAK4241056.1"/>
    </source>
</evidence>
<keyword evidence="1" id="KW-0479">Metal-binding</keyword>
<evidence type="ECO:0000256" key="1">
    <source>
        <dbReference type="PROSITE-ProRule" id="PRU00042"/>
    </source>
</evidence>
<reference evidence="4" key="1">
    <citation type="journal article" date="2023" name="Mol. Phylogenet. Evol.">
        <title>Genome-scale phylogeny and comparative genomics of the fungal order Sordariales.</title>
        <authorList>
            <person name="Hensen N."/>
            <person name="Bonometti L."/>
            <person name="Westerberg I."/>
            <person name="Brannstrom I.O."/>
            <person name="Guillou S."/>
            <person name="Cros-Aarteil S."/>
            <person name="Calhoun S."/>
            <person name="Haridas S."/>
            <person name="Kuo A."/>
            <person name="Mondo S."/>
            <person name="Pangilinan J."/>
            <person name="Riley R."/>
            <person name="LaButti K."/>
            <person name="Andreopoulos B."/>
            <person name="Lipzen A."/>
            <person name="Chen C."/>
            <person name="Yan M."/>
            <person name="Daum C."/>
            <person name="Ng V."/>
            <person name="Clum A."/>
            <person name="Steindorff A."/>
            <person name="Ohm R.A."/>
            <person name="Martin F."/>
            <person name="Silar P."/>
            <person name="Natvig D.O."/>
            <person name="Lalanne C."/>
            <person name="Gautier V."/>
            <person name="Ament-Velasquez S.L."/>
            <person name="Kruys A."/>
            <person name="Hutchinson M.I."/>
            <person name="Powell A.J."/>
            <person name="Barry K."/>
            <person name="Miller A.N."/>
            <person name="Grigoriev I.V."/>
            <person name="Debuchy R."/>
            <person name="Gladieux P."/>
            <person name="Hiltunen Thoren M."/>
            <person name="Johannesson H."/>
        </authorList>
    </citation>
    <scope>NUCLEOTIDE SEQUENCE</scope>
    <source>
        <strain evidence="4">CBS 532.94</strain>
    </source>
</reference>
<keyword evidence="1" id="KW-0863">Zinc-finger</keyword>
<dbReference type="Proteomes" id="UP001303760">
    <property type="component" value="Unassembled WGS sequence"/>
</dbReference>
<dbReference type="GO" id="GO:0008270">
    <property type="term" value="F:zinc ion binding"/>
    <property type="evidence" value="ECO:0007669"/>
    <property type="project" value="UniProtKB-KW"/>
</dbReference>
<dbReference type="PROSITE" id="PS50157">
    <property type="entry name" value="ZINC_FINGER_C2H2_2"/>
    <property type="match status" value="1"/>
</dbReference>
<dbReference type="InterPro" id="IPR013087">
    <property type="entry name" value="Znf_C2H2_type"/>
</dbReference>
<keyword evidence="5" id="KW-1185">Reference proteome</keyword>
<dbReference type="EMBL" id="MU860028">
    <property type="protein sequence ID" value="KAK4241056.1"/>
    <property type="molecule type" value="Genomic_DNA"/>
</dbReference>
<evidence type="ECO:0000313" key="5">
    <source>
        <dbReference type="Proteomes" id="UP001303760"/>
    </source>
</evidence>